<comment type="caution">
    <text evidence="1">The sequence shown here is derived from an EMBL/GenBank/DDBJ whole genome shotgun (WGS) entry which is preliminary data.</text>
</comment>
<organism evidence="1 2">
    <name type="scientific">candidate division WOR-1 bacterium RIFOXYC2_FULL_41_25</name>
    <dbReference type="NCBI Taxonomy" id="1802586"/>
    <lineage>
        <taxon>Bacteria</taxon>
        <taxon>Bacillati</taxon>
        <taxon>Saganbacteria</taxon>
    </lineage>
</organism>
<evidence type="ECO:0000313" key="1">
    <source>
        <dbReference type="EMBL" id="OGC34954.1"/>
    </source>
</evidence>
<dbReference type="Proteomes" id="UP000177309">
    <property type="component" value="Unassembled WGS sequence"/>
</dbReference>
<gene>
    <name evidence="1" type="ORF">A2462_05095</name>
</gene>
<proteinExistence type="predicted"/>
<sequence length="221" mass="24696">MCKPIEGLVWVRKQEKTPPYSKSDSQVMSGLFCRSGRPVGLERSFPDRHIDKLLARIVLITSLAFDILSNQPEDDNGLFVHLINVLDCADAGTEIDEIERDLVAVLRPHRLMGGISPRGNLLYLRTSEEIKAVGLPNTQKRLIQDAEKNLEADFSRTNLLLYFKFYGVDLGSFTHEQLRTAKHNLLSAFDDIAQVELIAIKNGSLFAEGFGRSATILPLTS</sequence>
<name>A0A1F4TQE5_UNCSA</name>
<protein>
    <submittedName>
        <fullName evidence="1">Uncharacterized protein</fullName>
    </submittedName>
</protein>
<accession>A0A1F4TQE5</accession>
<evidence type="ECO:0000313" key="2">
    <source>
        <dbReference type="Proteomes" id="UP000177309"/>
    </source>
</evidence>
<reference evidence="1 2" key="1">
    <citation type="journal article" date="2016" name="Nat. Commun.">
        <title>Thousands of microbial genomes shed light on interconnected biogeochemical processes in an aquifer system.</title>
        <authorList>
            <person name="Anantharaman K."/>
            <person name="Brown C.T."/>
            <person name="Hug L.A."/>
            <person name="Sharon I."/>
            <person name="Castelle C.J."/>
            <person name="Probst A.J."/>
            <person name="Thomas B.C."/>
            <person name="Singh A."/>
            <person name="Wilkins M.J."/>
            <person name="Karaoz U."/>
            <person name="Brodie E.L."/>
            <person name="Williams K.H."/>
            <person name="Hubbard S.S."/>
            <person name="Banfield J.F."/>
        </authorList>
    </citation>
    <scope>NUCLEOTIDE SEQUENCE [LARGE SCALE GENOMIC DNA]</scope>
</reference>
<dbReference type="EMBL" id="MEUI01000011">
    <property type="protein sequence ID" value="OGC34954.1"/>
    <property type="molecule type" value="Genomic_DNA"/>
</dbReference>
<dbReference type="AlphaFoldDB" id="A0A1F4TQE5"/>